<dbReference type="AlphaFoldDB" id="A0A3S3PU29"/>
<keyword evidence="1" id="KW-1133">Transmembrane helix</keyword>
<proteinExistence type="inferred from homology"/>
<dbReference type="STRING" id="1965070.A0A3S3PU29"/>
<dbReference type="GO" id="GO:0071782">
    <property type="term" value="C:endoplasmic reticulum tubular network"/>
    <property type="evidence" value="ECO:0007669"/>
    <property type="project" value="TreeGrafter"/>
</dbReference>
<comment type="caution">
    <text evidence="1">Lacks conserved residue(s) required for the propagation of feature annotation.</text>
</comment>
<dbReference type="PANTHER" id="PTHR12300:SF117">
    <property type="entry name" value="LP05237P-RELATED"/>
    <property type="match status" value="1"/>
</dbReference>
<keyword evidence="1" id="KW-0812">Transmembrane</keyword>
<dbReference type="GO" id="GO:0005789">
    <property type="term" value="C:endoplasmic reticulum membrane"/>
    <property type="evidence" value="ECO:0007669"/>
    <property type="project" value="TreeGrafter"/>
</dbReference>
<gene>
    <name evidence="2" type="ORF">B4U79_07811</name>
</gene>
<dbReference type="Proteomes" id="UP000285301">
    <property type="component" value="Unassembled WGS sequence"/>
</dbReference>
<dbReference type="EMBL" id="NCKU01003079">
    <property type="protein sequence ID" value="RWS08207.1"/>
    <property type="molecule type" value="Genomic_DNA"/>
</dbReference>
<dbReference type="OrthoDB" id="10009287at2759"/>
<comment type="caution">
    <text evidence="2">The sequence shown here is derived from an EMBL/GenBank/DDBJ whole genome shotgun (WGS) entry which is preliminary data.</text>
</comment>
<reference evidence="2 3" key="1">
    <citation type="journal article" date="2018" name="Gigascience">
        <title>Genomes of trombidid mites reveal novel predicted allergens and laterally-transferred genes associated with secondary metabolism.</title>
        <authorList>
            <person name="Dong X."/>
            <person name="Chaisiri K."/>
            <person name="Xia D."/>
            <person name="Armstrong S.D."/>
            <person name="Fang Y."/>
            <person name="Donnelly M.J."/>
            <person name="Kadowaki T."/>
            <person name="McGarry J.W."/>
            <person name="Darby A.C."/>
            <person name="Makepeace B.L."/>
        </authorList>
    </citation>
    <scope>NUCLEOTIDE SEQUENCE [LARGE SCALE GENOMIC DNA]</scope>
    <source>
        <strain evidence="2">UoL-WK</strain>
    </source>
</reference>
<keyword evidence="2" id="KW-0675">Receptor</keyword>
<dbReference type="GO" id="GO:0005881">
    <property type="term" value="C:cytoplasmic microtubule"/>
    <property type="evidence" value="ECO:0007669"/>
    <property type="project" value="TreeGrafter"/>
</dbReference>
<keyword evidence="1" id="KW-0472">Membrane</keyword>
<dbReference type="GO" id="GO:0071786">
    <property type="term" value="P:endoplasmic reticulum tubular network organization"/>
    <property type="evidence" value="ECO:0007669"/>
    <property type="project" value="TreeGrafter"/>
</dbReference>
<evidence type="ECO:0000256" key="1">
    <source>
        <dbReference type="RuleBase" id="RU362006"/>
    </source>
</evidence>
<comment type="similarity">
    <text evidence="1">Belongs to the DP1 family.</text>
</comment>
<dbReference type="GO" id="GO:0008017">
    <property type="term" value="F:microtubule binding"/>
    <property type="evidence" value="ECO:0007669"/>
    <property type="project" value="TreeGrafter"/>
</dbReference>
<comment type="subcellular location">
    <subcellularLocation>
        <location evidence="1">Membrane</location>
        <topology evidence="1">Multi-pass membrane protein</topology>
    </subcellularLocation>
</comment>
<accession>A0A3S3PU29</accession>
<protein>
    <recommendedName>
        <fullName evidence="1">Receptor expression-enhancing protein</fullName>
    </recommendedName>
</protein>
<evidence type="ECO:0000313" key="3">
    <source>
        <dbReference type="Proteomes" id="UP000285301"/>
    </source>
</evidence>
<feature type="transmembrane region" description="Helical" evidence="1">
    <location>
        <begin position="7"/>
        <end position="30"/>
    </location>
</feature>
<name>A0A3S3PU29_9ACAR</name>
<dbReference type="Pfam" id="PF03134">
    <property type="entry name" value="TB2_DP1_HVA22"/>
    <property type="match status" value="1"/>
</dbReference>
<dbReference type="PANTHER" id="PTHR12300">
    <property type="entry name" value="HVA22-LIKE PROTEINS"/>
    <property type="match status" value="1"/>
</dbReference>
<feature type="non-terminal residue" evidence="2">
    <location>
        <position position="1"/>
    </location>
</feature>
<evidence type="ECO:0000313" key="2">
    <source>
        <dbReference type="EMBL" id="RWS08207.1"/>
    </source>
</evidence>
<organism evidence="2 3">
    <name type="scientific">Dinothrombium tinctorium</name>
    <dbReference type="NCBI Taxonomy" id="1965070"/>
    <lineage>
        <taxon>Eukaryota</taxon>
        <taxon>Metazoa</taxon>
        <taxon>Ecdysozoa</taxon>
        <taxon>Arthropoda</taxon>
        <taxon>Chelicerata</taxon>
        <taxon>Arachnida</taxon>
        <taxon>Acari</taxon>
        <taxon>Acariformes</taxon>
        <taxon>Trombidiformes</taxon>
        <taxon>Prostigmata</taxon>
        <taxon>Anystina</taxon>
        <taxon>Parasitengona</taxon>
        <taxon>Trombidioidea</taxon>
        <taxon>Trombidiidae</taxon>
        <taxon>Dinothrombium</taxon>
    </lineage>
</organism>
<sequence length="111" mass="13113">ARWMMYWVCFGIFSACEVFSDLLLGFWFPFYYELKILFILWLVSSYGNGARIMYKHIIHPEFEKREEVIDTYIATAKEIGVSSAMQFIRKVTAVFNKAMNHVLNLVSYFSL</sequence>
<dbReference type="InterPro" id="IPR004345">
    <property type="entry name" value="TB2_DP1_HVA22"/>
</dbReference>
<keyword evidence="3" id="KW-1185">Reference proteome</keyword>